<feature type="compositionally biased region" description="Basic residues" evidence="1">
    <location>
        <begin position="63"/>
        <end position="73"/>
    </location>
</feature>
<accession>A0A9P6R8K0</accession>
<feature type="region of interest" description="Disordered" evidence="1">
    <location>
        <begin position="1"/>
        <end position="93"/>
    </location>
</feature>
<feature type="compositionally biased region" description="Low complexity" evidence="1">
    <location>
        <begin position="43"/>
        <end position="53"/>
    </location>
</feature>
<keyword evidence="3" id="KW-1185">Reference proteome</keyword>
<dbReference type="Proteomes" id="UP000738325">
    <property type="component" value="Unassembled WGS sequence"/>
</dbReference>
<evidence type="ECO:0000256" key="1">
    <source>
        <dbReference type="SAM" id="MobiDB-lite"/>
    </source>
</evidence>
<dbReference type="AlphaFoldDB" id="A0A9P6R8K0"/>
<sequence length="114" mass="12027">MAESKAELDELNYNDELKNNPTSSGAPAGTSSGEKSEVVTATSPSSSNSSDIVSENDADSKGKKAKKSKKTKKGGKDNVAEDEAAGAEPPAEKQAVSYLSLYRFASKLDVFYIM</sequence>
<evidence type="ECO:0000313" key="2">
    <source>
        <dbReference type="EMBL" id="KAG0314918.1"/>
    </source>
</evidence>
<name>A0A9P6R8K0_9FUNG</name>
<reference evidence="2" key="1">
    <citation type="journal article" date="2020" name="Fungal Divers.">
        <title>Resolving the Mortierellaceae phylogeny through synthesis of multi-gene phylogenetics and phylogenomics.</title>
        <authorList>
            <person name="Vandepol N."/>
            <person name="Liber J."/>
            <person name="Desiro A."/>
            <person name="Na H."/>
            <person name="Kennedy M."/>
            <person name="Barry K."/>
            <person name="Grigoriev I.V."/>
            <person name="Miller A.N."/>
            <person name="O'Donnell K."/>
            <person name="Stajich J.E."/>
            <person name="Bonito G."/>
        </authorList>
    </citation>
    <scope>NUCLEOTIDE SEQUENCE</scope>
    <source>
        <strain evidence="2">REB-010B</strain>
    </source>
</reference>
<gene>
    <name evidence="2" type="ORF">BGZ99_007775</name>
</gene>
<feature type="compositionally biased region" description="Low complexity" evidence="1">
    <location>
        <begin position="21"/>
        <end position="33"/>
    </location>
</feature>
<evidence type="ECO:0000313" key="3">
    <source>
        <dbReference type="Proteomes" id="UP000738325"/>
    </source>
</evidence>
<comment type="caution">
    <text evidence="2">The sequence shown here is derived from an EMBL/GenBank/DDBJ whole genome shotgun (WGS) entry which is preliminary data.</text>
</comment>
<proteinExistence type="predicted"/>
<protein>
    <submittedName>
        <fullName evidence="2">Uncharacterized protein</fullName>
    </submittedName>
</protein>
<organism evidence="2 3">
    <name type="scientific">Dissophora globulifera</name>
    <dbReference type="NCBI Taxonomy" id="979702"/>
    <lineage>
        <taxon>Eukaryota</taxon>
        <taxon>Fungi</taxon>
        <taxon>Fungi incertae sedis</taxon>
        <taxon>Mucoromycota</taxon>
        <taxon>Mortierellomycotina</taxon>
        <taxon>Mortierellomycetes</taxon>
        <taxon>Mortierellales</taxon>
        <taxon>Mortierellaceae</taxon>
        <taxon>Dissophora</taxon>
    </lineage>
</organism>
<dbReference type="EMBL" id="JAAAIP010000576">
    <property type="protein sequence ID" value="KAG0314918.1"/>
    <property type="molecule type" value="Genomic_DNA"/>
</dbReference>